<dbReference type="EMBL" id="ASHM01121707">
    <property type="protein sequence ID" value="PNX56986.1"/>
    <property type="molecule type" value="Genomic_DNA"/>
</dbReference>
<protein>
    <submittedName>
        <fullName evidence="1">Uncharacterized protein</fullName>
    </submittedName>
</protein>
<reference evidence="1 2" key="2">
    <citation type="journal article" date="2017" name="Front. Plant Sci.">
        <title>Gene Classification and Mining of Molecular Markers Useful in Red Clover (Trifolium pratense) Breeding.</title>
        <authorList>
            <person name="Istvanek J."/>
            <person name="Dluhosova J."/>
            <person name="Dluhos P."/>
            <person name="Patkova L."/>
            <person name="Nedelnik J."/>
            <person name="Repkova J."/>
        </authorList>
    </citation>
    <scope>NUCLEOTIDE SEQUENCE [LARGE SCALE GENOMIC DNA]</scope>
    <source>
        <strain evidence="2">cv. Tatra</strain>
        <tissue evidence="1">Young leaves</tissue>
    </source>
</reference>
<feature type="non-terminal residue" evidence="1">
    <location>
        <position position="29"/>
    </location>
</feature>
<proteinExistence type="predicted"/>
<evidence type="ECO:0000313" key="1">
    <source>
        <dbReference type="EMBL" id="PNX56986.1"/>
    </source>
</evidence>
<organism evidence="1 2">
    <name type="scientific">Trifolium pratense</name>
    <name type="common">Red clover</name>
    <dbReference type="NCBI Taxonomy" id="57577"/>
    <lineage>
        <taxon>Eukaryota</taxon>
        <taxon>Viridiplantae</taxon>
        <taxon>Streptophyta</taxon>
        <taxon>Embryophyta</taxon>
        <taxon>Tracheophyta</taxon>
        <taxon>Spermatophyta</taxon>
        <taxon>Magnoliopsida</taxon>
        <taxon>eudicotyledons</taxon>
        <taxon>Gunneridae</taxon>
        <taxon>Pentapetalae</taxon>
        <taxon>rosids</taxon>
        <taxon>fabids</taxon>
        <taxon>Fabales</taxon>
        <taxon>Fabaceae</taxon>
        <taxon>Papilionoideae</taxon>
        <taxon>50 kb inversion clade</taxon>
        <taxon>NPAAA clade</taxon>
        <taxon>Hologalegina</taxon>
        <taxon>IRL clade</taxon>
        <taxon>Trifolieae</taxon>
        <taxon>Trifolium</taxon>
    </lineage>
</organism>
<dbReference type="Proteomes" id="UP000236291">
    <property type="component" value="Unassembled WGS sequence"/>
</dbReference>
<name>A0A2K3JSI8_TRIPR</name>
<dbReference type="AlphaFoldDB" id="A0A2K3JSI8"/>
<comment type="caution">
    <text evidence="1">The sequence shown here is derived from an EMBL/GenBank/DDBJ whole genome shotgun (WGS) entry which is preliminary data.</text>
</comment>
<sequence>MKESGTRESPPPSWALAFDSWLKQSLVEG</sequence>
<reference evidence="1 2" key="1">
    <citation type="journal article" date="2014" name="Am. J. Bot.">
        <title>Genome assembly and annotation for red clover (Trifolium pratense; Fabaceae).</title>
        <authorList>
            <person name="Istvanek J."/>
            <person name="Jaros M."/>
            <person name="Krenek A."/>
            <person name="Repkova J."/>
        </authorList>
    </citation>
    <scope>NUCLEOTIDE SEQUENCE [LARGE SCALE GENOMIC DNA]</scope>
    <source>
        <strain evidence="2">cv. Tatra</strain>
        <tissue evidence="1">Young leaves</tissue>
    </source>
</reference>
<evidence type="ECO:0000313" key="2">
    <source>
        <dbReference type="Proteomes" id="UP000236291"/>
    </source>
</evidence>
<gene>
    <name evidence="1" type="ORF">L195_g058470</name>
</gene>
<accession>A0A2K3JSI8</accession>